<dbReference type="Pfam" id="PF08284">
    <property type="entry name" value="RVP_2"/>
    <property type="match status" value="1"/>
</dbReference>
<dbReference type="CDD" id="cd00303">
    <property type="entry name" value="retropepsin_like"/>
    <property type="match status" value="1"/>
</dbReference>
<organism evidence="2 3">
    <name type="scientific">Abrus precatorius</name>
    <name type="common">Indian licorice</name>
    <name type="synonym">Glycine abrus</name>
    <dbReference type="NCBI Taxonomy" id="3816"/>
    <lineage>
        <taxon>Eukaryota</taxon>
        <taxon>Viridiplantae</taxon>
        <taxon>Streptophyta</taxon>
        <taxon>Embryophyta</taxon>
        <taxon>Tracheophyta</taxon>
        <taxon>Spermatophyta</taxon>
        <taxon>Magnoliopsida</taxon>
        <taxon>eudicotyledons</taxon>
        <taxon>Gunneridae</taxon>
        <taxon>Pentapetalae</taxon>
        <taxon>rosids</taxon>
        <taxon>fabids</taxon>
        <taxon>Fabales</taxon>
        <taxon>Fabaceae</taxon>
        <taxon>Papilionoideae</taxon>
        <taxon>50 kb inversion clade</taxon>
        <taxon>NPAAA clade</taxon>
        <taxon>indigoferoid/millettioid clade</taxon>
        <taxon>Abreae</taxon>
        <taxon>Abrus</taxon>
    </lineage>
</organism>
<dbReference type="Proteomes" id="UP000694853">
    <property type="component" value="Unplaced"/>
</dbReference>
<proteinExistence type="predicted"/>
<name>A0A8B8K0B3_ABRPR</name>
<feature type="region of interest" description="Disordered" evidence="1">
    <location>
        <begin position="1"/>
        <end position="33"/>
    </location>
</feature>
<dbReference type="GeneID" id="113850893"/>
<gene>
    <name evidence="3" type="primary">LOC113850893</name>
</gene>
<evidence type="ECO:0000313" key="3">
    <source>
        <dbReference type="RefSeq" id="XP_027337217.1"/>
    </source>
</evidence>
<sequence>MSRDHPMVKKEGDGGNRNYHNRNPSGRVASRPKAHGNVFAMSGKEVSYSDTMIGGTSHLFISSSCVERLRLSTIALPFDLSVHTLSNDPVMTAKACWECPISIDGRNFVVNLFCLPLKGLKLRIQSANYKDFSLKEEVRGFVMSLLIEGKREKLDDLPVLREFPDVFPDDIPGLPPE</sequence>
<dbReference type="OrthoDB" id="1427639at2759"/>
<dbReference type="AlphaFoldDB" id="A0A8B8K0B3"/>
<reference evidence="3" key="2">
    <citation type="submission" date="2025-08" db="UniProtKB">
        <authorList>
            <consortium name="RefSeq"/>
        </authorList>
    </citation>
    <scope>IDENTIFICATION</scope>
    <source>
        <tissue evidence="3">Young leaves</tissue>
    </source>
</reference>
<feature type="compositionally biased region" description="Basic and acidic residues" evidence="1">
    <location>
        <begin position="1"/>
        <end position="14"/>
    </location>
</feature>
<evidence type="ECO:0000256" key="1">
    <source>
        <dbReference type="SAM" id="MobiDB-lite"/>
    </source>
</evidence>
<dbReference type="KEGG" id="aprc:113850893"/>
<evidence type="ECO:0000313" key="2">
    <source>
        <dbReference type="Proteomes" id="UP000694853"/>
    </source>
</evidence>
<protein>
    <submittedName>
        <fullName evidence="3">Uncharacterized protein LOC113850893</fullName>
    </submittedName>
</protein>
<accession>A0A8B8K0B3</accession>
<keyword evidence="2" id="KW-1185">Reference proteome</keyword>
<dbReference type="RefSeq" id="XP_027337217.1">
    <property type="nucleotide sequence ID" value="XM_027481416.1"/>
</dbReference>
<reference evidence="2" key="1">
    <citation type="journal article" date="2019" name="Toxins">
        <title>Detection of Abrin-Like and Prepropulchellin-Like Toxin Genes and Transcripts Using Whole Genome Sequencing and Full-Length Transcript Sequencing of Abrus precatorius.</title>
        <authorList>
            <person name="Hovde B.T."/>
            <person name="Daligault H.E."/>
            <person name="Hanschen E.R."/>
            <person name="Kunde Y.A."/>
            <person name="Johnson M.B."/>
            <person name="Starkenburg S.R."/>
            <person name="Johnson S.L."/>
        </authorList>
    </citation>
    <scope>NUCLEOTIDE SEQUENCE [LARGE SCALE GENOMIC DNA]</scope>
</reference>